<evidence type="ECO:0000313" key="2">
    <source>
        <dbReference type="Proteomes" id="UP000034794"/>
    </source>
</evidence>
<dbReference type="AlphaFoldDB" id="A0A0G1SJY9"/>
<gene>
    <name evidence="1" type="ORF">UX47_C0002G0003</name>
</gene>
<dbReference type="Proteomes" id="UP000034794">
    <property type="component" value="Unassembled WGS sequence"/>
</dbReference>
<name>A0A0G1SJY9_9BACT</name>
<evidence type="ECO:0000313" key="1">
    <source>
        <dbReference type="EMBL" id="KKU33595.1"/>
    </source>
</evidence>
<protein>
    <submittedName>
        <fullName evidence="1">Uncharacterized protein</fullName>
    </submittedName>
</protein>
<comment type="caution">
    <text evidence="1">The sequence shown here is derived from an EMBL/GenBank/DDBJ whole genome shotgun (WGS) entry which is preliminary data.</text>
</comment>
<accession>A0A0G1SJY9</accession>
<dbReference type="EMBL" id="LCMI01000002">
    <property type="protein sequence ID" value="KKU33595.1"/>
    <property type="molecule type" value="Genomic_DNA"/>
</dbReference>
<organism evidence="1 2">
    <name type="scientific">Candidatus Collierbacteria bacterium GW2011_GWA2_46_26</name>
    <dbReference type="NCBI Taxonomy" id="1618381"/>
    <lineage>
        <taxon>Bacteria</taxon>
        <taxon>Candidatus Collieribacteriota</taxon>
    </lineage>
</organism>
<reference evidence="1 2" key="1">
    <citation type="journal article" date="2015" name="Nature">
        <title>rRNA introns, odd ribosomes, and small enigmatic genomes across a large radiation of phyla.</title>
        <authorList>
            <person name="Brown C.T."/>
            <person name="Hug L.A."/>
            <person name="Thomas B.C."/>
            <person name="Sharon I."/>
            <person name="Castelle C.J."/>
            <person name="Singh A."/>
            <person name="Wilkins M.J."/>
            <person name="Williams K.H."/>
            <person name="Banfield J.F."/>
        </authorList>
    </citation>
    <scope>NUCLEOTIDE SEQUENCE [LARGE SCALE GENOMIC DNA]</scope>
</reference>
<proteinExistence type="predicted"/>
<sequence length="104" mass="11773">MDESNQVRFVPANPHAGYYFEVLIIEAGNGNCLIRLVNTDIDHFLFLMGGLVTDNPARFPMKIDGVLIRQSSVPENEIEFSRGKVLGFKEAIEFMKTRRSLRLG</sequence>